<gene>
    <name evidence="7" type="ORF">RO3G_06999</name>
</gene>
<reference evidence="7 8" key="1">
    <citation type="journal article" date="2009" name="PLoS Genet.">
        <title>Genomic analysis of the basal lineage fungus Rhizopus oryzae reveals a whole-genome duplication.</title>
        <authorList>
            <person name="Ma L.-J."/>
            <person name="Ibrahim A.S."/>
            <person name="Skory C."/>
            <person name="Grabherr M.G."/>
            <person name="Burger G."/>
            <person name="Butler M."/>
            <person name="Elias M."/>
            <person name="Idnurm A."/>
            <person name="Lang B.F."/>
            <person name="Sone T."/>
            <person name="Abe A."/>
            <person name="Calvo S.E."/>
            <person name="Corrochano L.M."/>
            <person name="Engels R."/>
            <person name="Fu J."/>
            <person name="Hansberg W."/>
            <person name="Kim J.-M."/>
            <person name="Kodira C.D."/>
            <person name="Koehrsen M.J."/>
            <person name="Liu B."/>
            <person name="Miranda-Saavedra D."/>
            <person name="O'Leary S."/>
            <person name="Ortiz-Castellanos L."/>
            <person name="Poulter R."/>
            <person name="Rodriguez-Romero J."/>
            <person name="Ruiz-Herrera J."/>
            <person name="Shen Y.-Q."/>
            <person name="Zeng Q."/>
            <person name="Galagan J."/>
            <person name="Birren B.W."/>
            <person name="Cuomo C.A."/>
            <person name="Wickes B.L."/>
        </authorList>
    </citation>
    <scope>NUCLEOTIDE SEQUENCE [LARGE SCALE GENOMIC DNA]</scope>
    <source>
        <strain evidence="8">RA 99-880 / ATCC MYA-4621 / FGSC 9543 / NRRL 43880</strain>
    </source>
</reference>
<evidence type="ECO:0000256" key="2">
    <source>
        <dbReference type="ARBA" id="ARBA00022692"/>
    </source>
</evidence>
<dbReference type="AlphaFoldDB" id="I1C1G4"/>
<evidence type="ECO:0000256" key="4">
    <source>
        <dbReference type="ARBA" id="ARBA00023136"/>
    </source>
</evidence>
<dbReference type="FunCoup" id="I1C1G4">
    <property type="interactions" value="47"/>
</dbReference>
<proteinExistence type="predicted"/>
<accession>I1C1G4</accession>
<evidence type="ECO:0000256" key="6">
    <source>
        <dbReference type="SAM" id="Phobius"/>
    </source>
</evidence>
<feature type="transmembrane region" description="Helical" evidence="6">
    <location>
        <begin position="88"/>
        <end position="110"/>
    </location>
</feature>
<dbReference type="STRING" id="246409.I1C1G4"/>
<dbReference type="Proteomes" id="UP000009138">
    <property type="component" value="Unassembled WGS sequence"/>
</dbReference>
<keyword evidence="3 6" id="KW-1133">Transmembrane helix</keyword>
<sequence>MSTNSTDSSISNEETDKMMIYYMFHYSPSISLTYVGIAVFAVLTAFLIHRIHRLNAPAFMIKVPTLAILELVGFVLRYEVIKNPSTGTYTGMTVLLLISANLLSVTNYNCLVHIIKLAKIQSEKFYYQPDLLSKILSISTLGTSILQAAGSGMLSNASTRTAGFALVFLGLALQFLVFMAYFVILNYVQRNRMFDYVVYGQSHPKQNLIYLLYITTSALLIRNVYRIVQYGFNVNNEIVPVEWPFYIFDALMVAICFAVFGLIPLFFPTETKDVIEDSSGHTHEQANQQSRPNQLYSLNEPKRVHSYPRSQLHQYDPEQSNAYVPNQPYLYKPEENFSYSPAPPYSGKPDQRN</sequence>
<keyword evidence="8" id="KW-1185">Reference proteome</keyword>
<evidence type="ECO:0000313" key="7">
    <source>
        <dbReference type="EMBL" id="EIE82294.1"/>
    </source>
</evidence>
<dbReference type="InterPro" id="IPR007568">
    <property type="entry name" value="RTA1"/>
</dbReference>
<dbReference type="PANTHER" id="PTHR31465:SF1">
    <property type="entry name" value="PROTEIN RTA1-RELATED"/>
    <property type="match status" value="1"/>
</dbReference>
<name>I1C1G4_RHIO9</name>
<feature type="transmembrane region" description="Helical" evidence="6">
    <location>
        <begin position="208"/>
        <end position="225"/>
    </location>
</feature>
<feature type="transmembrane region" description="Helical" evidence="6">
    <location>
        <begin position="131"/>
        <end position="150"/>
    </location>
</feature>
<dbReference type="OMA" id="TVIHIWQ"/>
<evidence type="ECO:0000313" key="8">
    <source>
        <dbReference type="Proteomes" id="UP000009138"/>
    </source>
</evidence>
<dbReference type="GeneID" id="93613970"/>
<evidence type="ECO:0008006" key="9">
    <source>
        <dbReference type="Google" id="ProtNLM"/>
    </source>
</evidence>
<dbReference type="InParanoid" id="I1C1G4"/>
<dbReference type="Pfam" id="PF04479">
    <property type="entry name" value="RTA1"/>
    <property type="match status" value="1"/>
</dbReference>
<keyword evidence="4 6" id="KW-0472">Membrane</keyword>
<dbReference type="OrthoDB" id="3358017at2759"/>
<feature type="transmembrane region" description="Helical" evidence="6">
    <location>
        <begin position="245"/>
        <end position="267"/>
    </location>
</feature>
<dbReference type="RefSeq" id="XP_067517690.1">
    <property type="nucleotide sequence ID" value="XM_067661589.1"/>
</dbReference>
<keyword evidence="2 6" id="KW-0812">Transmembrane</keyword>
<feature type="region of interest" description="Disordered" evidence="5">
    <location>
        <begin position="331"/>
        <end position="353"/>
    </location>
</feature>
<feature type="transmembrane region" description="Helical" evidence="6">
    <location>
        <begin position="59"/>
        <end position="76"/>
    </location>
</feature>
<evidence type="ECO:0000256" key="1">
    <source>
        <dbReference type="ARBA" id="ARBA00004141"/>
    </source>
</evidence>
<comment type="subcellular location">
    <subcellularLocation>
        <location evidence="1">Membrane</location>
        <topology evidence="1">Multi-pass membrane protein</topology>
    </subcellularLocation>
</comment>
<protein>
    <recommendedName>
        <fullName evidence="9">RTA1 like protein</fullName>
    </recommendedName>
</protein>
<feature type="transmembrane region" description="Helical" evidence="6">
    <location>
        <begin position="162"/>
        <end position="188"/>
    </location>
</feature>
<dbReference type="GO" id="GO:0016020">
    <property type="term" value="C:membrane"/>
    <property type="evidence" value="ECO:0007669"/>
    <property type="project" value="UniProtKB-SubCell"/>
</dbReference>
<organism evidence="7 8">
    <name type="scientific">Rhizopus delemar (strain RA 99-880 / ATCC MYA-4621 / FGSC 9543 / NRRL 43880)</name>
    <name type="common">Mucormycosis agent</name>
    <name type="synonym">Rhizopus arrhizus var. delemar</name>
    <dbReference type="NCBI Taxonomy" id="246409"/>
    <lineage>
        <taxon>Eukaryota</taxon>
        <taxon>Fungi</taxon>
        <taxon>Fungi incertae sedis</taxon>
        <taxon>Mucoromycota</taxon>
        <taxon>Mucoromycotina</taxon>
        <taxon>Mucoromycetes</taxon>
        <taxon>Mucorales</taxon>
        <taxon>Mucorineae</taxon>
        <taxon>Rhizopodaceae</taxon>
        <taxon>Rhizopus</taxon>
    </lineage>
</organism>
<dbReference type="EMBL" id="CH476736">
    <property type="protein sequence ID" value="EIE82294.1"/>
    <property type="molecule type" value="Genomic_DNA"/>
</dbReference>
<dbReference type="PANTHER" id="PTHR31465">
    <property type="entry name" value="PROTEIN RTA1-RELATED"/>
    <property type="match status" value="1"/>
</dbReference>
<feature type="transmembrane region" description="Helical" evidence="6">
    <location>
        <begin position="20"/>
        <end position="47"/>
    </location>
</feature>
<evidence type="ECO:0000256" key="5">
    <source>
        <dbReference type="SAM" id="MobiDB-lite"/>
    </source>
</evidence>
<dbReference type="VEuPathDB" id="FungiDB:RO3G_06999"/>
<evidence type="ECO:0000256" key="3">
    <source>
        <dbReference type="ARBA" id="ARBA00022989"/>
    </source>
</evidence>